<name>A0A2T3ARN2_AMORE</name>
<keyword evidence="4 5" id="KW-0472">Membrane</keyword>
<evidence type="ECO:0000313" key="6">
    <source>
        <dbReference type="EMBL" id="PSS09013.1"/>
    </source>
</evidence>
<dbReference type="GO" id="GO:0005619">
    <property type="term" value="C:ascospore wall"/>
    <property type="evidence" value="ECO:0007669"/>
    <property type="project" value="TreeGrafter"/>
</dbReference>
<dbReference type="EMBL" id="KZ679017">
    <property type="protein sequence ID" value="PSS09013.1"/>
    <property type="molecule type" value="Genomic_DNA"/>
</dbReference>
<reference evidence="6 7" key="1">
    <citation type="journal article" date="2018" name="New Phytol.">
        <title>Comparative genomics and transcriptomics depict ericoid mycorrhizal fungi as versatile saprotrophs and plant mutualists.</title>
        <authorList>
            <person name="Martino E."/>
            <person name="Morin E."/>
            <person name="Grelet G.A."/>
            <person name="Kuo A."/>
            <person name="Kohler A."/>
            <person name="Daghino S."/>
            <person name="Barry K.W."/>
            <person name="Cichocki N."/>
            <person name="Clum A."/>
            <person name="Dockter R.B."/>
            <person name="Hainaut M."/>
            <person name="Kuo R.C."/>
            <person name="LaButti K."/>
            <person name="Lindahl B.D."/>
            <person name="Lindquist E.A."/>
            <person name="Lipzen A."/>
            <person name="Khouja H.R."/>
            <person name="Magnuson J."/>
            <person name="Murat C."/>
            <person name="Ohm R.A."/>
            <person name="Singer S.W."/>
            <person name="Spatafora J.W."/>
            <person name="Wang M."/>
            <person name="Veneault-Fourrey C."/>
            <person name="Henrissat B."/>
            <person name="Grigoriev I.V."/>
            <person name="Martin F.M."/>
            <person name="Perotto S."/>
        </authorList>
    </citation>
    <scope>NUCLEOTIDE SEQUENCE [LARGE SCALE GENOMIC DNA]</scope>
    <source>
        <strain evidence="6 7">ATCC 22711</strain>
    </source>
</reference>
<dbReference type="AlphaFoldDB" id="A0A2T3ARN2"/>
<protein>
    <submittedName>
        <fullName evidence="6">Uncharacterized protein</fullName>
    </submittedName>
</protein>
<dbReference type="Proteomes" id="UP000241818">
    <property type="component" value="Unassembled WGS sequence"/>
</dbReference>
<gene>
    <name evidence="6" type="ORF">M430DRAFT_127818</name>
</gene>
<evidence type="ECO:0000256" key="3">
    <source>
        <dbReference type="ARBA" id="ARBA00022989"/>
    </source>
</evidence>
<dbReference type="InterPro" id="IPR052786">
    <property type="entry name" value="Spore_wall_assembly"/>
</dbReference>
<accession>A0A2T3ARN2</accession>
<dbReference type="GO" id="GO:0005628">
    <property type="term" value="C:prospore membrane"/>
    <property type="evidence" value="ECO:0007669"/>
    <property type="project" value="TreeGrafter"/>
</dbReference>
<evidence type="ECO:0000313" key="7">
    <source>
        <dbReference type="Proteomes" id="UP000241818"/>
    </source>
</evidence>
<dbReference type="RefSeq" id="XP_024717311.1">
    <property type="nucleotide sequence ID" value="XM_024862041.1"/>
</dbReference>
<feature type="transmembrane region" description="Helical" evidence="5">
    <location>
        <begin position="164"/>
        <end position="187"/>
    </location>
</feature>
<dbReference type="InterPro" id="IPR059112">
    <property type="entry name" value="CysZ/EI24"/>
</dbReference>
<dbReference type="Pfam" id="PF07264">
    <property type="entry name" value="EI24"/>
    <property type="match status" value="1"/>
</dbReference>
<dbReference type="OrthoDB" id="2107885at2759"/>
<proteinExistence type="predicted"/>
<evidence type="ECO:0000256" key="4">
    <source>
        <dbReference type="ARBA" id="ARBA00023136"/>
    </source>
</evidence>
<keyword evidence="3 5" id="KW-1133">Transmembrane helix</keyword>
<evidence type="ECO:0000256" key="2">
    <source>
        <dbReference type="ARBA" id="ARBA00022692"/>
    </source>
</evidence>
<dbReference type="PANTHER" id="PTHR34292">
    <property type="entry name" value="OUTER SPORE WALL PROTEIN LDS1"/>
    <property type="match status" value="1"/>
</dbReference>
<feature type="transmembrane region" description="Helical" evidence="5">
    <location>
        <begin position="219"/>
        <end position="241"/>
    </location>
</feature>
<evidence type="ECO:0000256" key="5">
    <source>
        <dbReference type="SAM" id="Phobius"/>
    </source>
</evidence>
<dbReference type="PANTHER" id="PTHR34292:SF1">
    <property type="entry name" value="OUTER SPORE WALL PROTEIN RRT8"/>
    <property type="match status" value="1"/>
</dbReference>
<sequence>MADTRINAVAALRPIRNVVSASWLYPFKGIYYFCTHRAYYPLFGRHLIPLTVTSIVVLGLLFTFTYLPQVAFLAIFHGHLAWFNAAFLVLGEGQALVAMLFEAFLVDETLVNVFDATLINEGLISLVSPSRVLFPDAPNAVKMLGKPTESAVYSPFSFRQIAEFILFLPLNLIPLVGTPAFLVLTGARAGPLHHWRYFKLRGLTKKERNAEIRTRRWKYTWFGTIALLLQLVPVLSMFFLLTTATGSALWVVKLEEQKTLIEEAPVQDVDEEQLPAYSDNPI</sequence>
<dbReference type="InParanoid" id="A0A2T3ARN2"/>
<keyword evidence="7" id="KW-1185">Reference proteome</keyword>
<dbReference type="GO" id="GO:0005811">
    <property type="term" value="C:lipid droplet"/>
    <property type="evidence" value="ECO:0007669"/>
    <property type="project" value="TreeGrafter"/>
</dbReference>
<keyword evidence="2 5" id="KW-0812">Transmembrane</keyword>
<comment type="subcellular location">
    <subcellularLocation>
        <location evidence="1">Membrane</location>
        <topology evidence="1">Multi-pass membrane protein</topology>
    </subcellularLocation>
</comment>
<dbReference type="GeneID" id="36570122"/>
<evidence type="ECO:0000256" key="1">
    <source>
        <dbReference type="ARBA" id="ARBA00004141"/>
    </source>
</evidence>
<dbReference type="STRING" id="857342.A0A2T3ARN2"/>
<feature type="transmembrane region" description="Helical" evidence="5">
    <location>
        <begin position="47"/>
        <end position="68"/>
    </location>
</feature>
<organism evidence="6 7">
    <name type="scientific">Amorphotheca resinae ATCC 22711</name>
    <dbReference type="NCBI Taxonomy" id="857342"/>
    <lineage>
        <taxon>Eukaryota</taxon>
        <taxon>Fungi</taxon>
        <taxon>Dikarya</taxon>
        <taxon>Ascomycota</taxon>
        <taxon>Pezizomycotina</taxon>
        <taxon>Leotiomycetes</taxon>
        <taxon>Helotiales</taxon>
        <taxon>Amorphothecaceae</taxon>
        <taxon>Amorphotheca</taxon>
    </lineage>
</organism>
<feature type="transmembrane region" description="Helical" evidence="5">
    <location>
        <begin position="80"/>
        <end position="101"/>
    </location>
</feature>
<dbReference type="FunCoup" id="A0A2T3ARN2">
    <property type="interactions" value="77"/>
</dbReference>